<evidence type="ECO:0000313" key="3">
    <source>
        <dbReference type="Proteomes" id="UP000193144"/>
    </source>
</evidence>
<accession>A0A1Y1Y6Q4</accession>
<protein>
    <submittedName>
        <fullName evidence="2">Uncharacterized protein</fullName>
    </submittedName>
</protein>
<feature type="signal peptide" evidence="1">
    <location>
        <begin position="1"/>
        <end position="22"/>
    </location>
</feature>
<dbReference type="Proteomes" id="UP000193144">
    <property type="component" value="Unassembled WGS sequence"/>
</dbReference>
<name>A0A1Y1Y6Q4_9PLEO</name>
<feature type="chain" id="PRO_5011965660" evidence="1">
    <location>
        <begin position="23"/>
        <end position="95"/>
    </location>
</feature>
<proteinExistence type="predicted"/>
<dbReference type="EMBL" id="MCFA01000332">
    <property type="protein sequence ID" value="ORX93668.1"/>
    <property type="molecule type" value="Genomic_DNA"/>
</dbReference>
<comment type="caution">
    <text evidence="2">The sequence shown here is derived from an EMBL/GenBank/DDBJ whole genome shotgun (WGS) entry which is preliminary data.</text>
</comment>
<sequence>MKPSITLILLFSLFSLLSLATAEHTRNDLPMWISSQCVPKHRKAKKLCKKLTKEFHPVHKFVPLAFPRPGKYWPGPYHGEVKRGKTCFRCAEYKD</sequence>
<dbReference type="AlphaFoldDB" id="A0A1Y1Y6Q4"/>
<evidence type="ECO:0000313" key="2">
    <source>
        <dbReference type="EMBL" id="ORX93668.1"/>
    </source>
</evidence>
<evidence type="ECO:0000256" key="1">
    <source>
        <dbReference type="SAM" id="SignalP"/>
    </source>
</evidence>
<keyword evidence="1" id="KW-0732">Signal</keyword>
<reference evidence="2 3" key="1">
    <citation type="submission" date="2016-07" db="EMBL/GenBank/DDBJ databases">
        <title>Pervasive Adenine N6-methylation of Active Genes in Fungi.</title>
        <authorList>
            <consortium name="DOE Joint Genome Institute"/>
            <person name="Mondo S.J."/>
            <person name="Dannebaum R.O."/>
            <person name="Kuo R.C."/>
            <person name="Labutti K."/>
            <person name="Haridas S."/>
            <person name="Kuo A."/>
            <person name="Salamov A."/>
            <person name="Ahrendt S.R."/>
            <person name="Lipzen A."/>
            <person name="Sullivan W."/>
            <person name="Andreopoulos W.B."/>
            <person name="Clum A."/>
            <person name="Lindquist E."/>
            <person name="Daum C."/>
            <person name="Ramamoorthy G.K."/>
            <person name="Gryganskyi A."/>
            <person name="Culley D."/>
            <person name="Magnuson J.K."/>
            <person name="James T.Y."/>
            <person name="O'Malley M.A."/>
            <person name="Stajich J.E."/>
            <person name="Spatafora J.W."/>
            <person name="Visel A."/>
            <person name="Grigoriev I.V."/>
        </authorList>
    </citation>
    <scope>NUCLEOTIDE SEQUENCE [LARGE SCALE GENOMIC DNA]</scope>
    <source>
        <strain evidence="2 3">CBS 115471</strain>
    </source>
</reference>
<organism evidence="2 3">
    <name type="scientific">Clohesyomyces aquaticus</name>
    <dbReference type="NCBI Taxonomy" id="1231657"/>
    <lineage>
        <taxon>Eukaryota</taxon>
        <taxon>Fungi</taxon>
        <taxon>Dikarya</taxon>
        <taxon>Ascomycota</taxon>
        <taxon>Pezizomycotina</taxon>
        <taxon>Dothideomycetes</taxon>
        <taxon>Pleosporomycetidae</taxon>
        <taxon>Pleosporales</taxon>
        <taxon>Lindgomycetaceae</taxon>
        <taxon>Clohesyomyces</taxon>
    </lineage>
</organism>
<gene>
    <name evidence="2" type="ORF">BCR34DRAFT_608490</name>
</gene>
<keyword evidence="3" id="KW-1185">Reference proteome</keyword>